<comment type="caution">
    <text evidence="7">The sequence shown here is derived from an EMBL/GenBank/DDBJ whole genome shotgun (WGS) entry which is preliminary data.</text>
</comment>
<protein>
    <recommendedName>
        <fullName evidence="1">D-inositol 3-phosphate glycosyltransferase</fullName>
    </recommendedName>
</protein>
<dbReference type="RefSeq" id="WP_344946979.1">
    <property type="nucleotide sequence ID" value="NZ_BAABDC010000004.1"/>
</dbReference>
<feature type="domain" description="Glycosyltransferase subfamily 4-like N-terminal" evidence="6">
    <location>
        <begin position="12"/>
        <end position="183"/>
    </location>
</feature>
<dbReference type="Pfam" id="PF13579">
    <property type="entry name" value="Glyco_trans_4_4"/>
    <property type="match status" value="1"/>
</dbReference>
<dbReference type="Pfam" id="PF00534">
    <property type="entry name" value="Glycos_transf_1"/>
    <property type="match status" value="1"/>
</dbReference>
<dbReference type="Proteomes" id="UP001501468">
    <property type="component" value="Unassembled WGS sequence"/>
</dbReference>
<organism evidence="7 8">
    <name type="scientific">Terrabacter ginsenosidimutans</name>
    <dbReference type="NCBI Taxonomy" id="490575"/>
    <lineage>
        <taxon>Bacteria</taxon>
        <taxon>Bacillati</taxon>
        <taxon>Actinomycetota</taxon>
        <taxon>Actinomycetes</taxon>
        <taxon>Micrococcales</taxon>
        <taxon>Intrasporangiaceae</taxon>
        <taxon>Terrabacter</taxon>
    </lineage>
</organism>
<dbReference type="InterPro" id="IPR050194">
    <property type="entry name" value="Glycosyltransferase_grp1"/>
</dbReference>
<evidence type="ECO:0000259" key="6">
    <source>
        <dbReference type="Pfam" id="PF13579"/>
    </source>
</evidence>
<accession>A0ABP7DQU1</accession>
<dbReference type="PANTHER" id="PTHR45947">
    <property type="entry name" value="SULFOQUINOVOSYL TRANSFERASE SQD2"/>
    <property type="match status" value="1"/>
</dbReference>
<dbReference type="PANTHER" id="PTHR45947:SF3">
    <property type="entry name" value="SULFOQUINOVOSYL TRANSFERASE SQD2"/>
    <property type="match status" value="1"/>
</dbReference>
<sequence>MKVLMVLGRSAGGIGAHVDSLVTGLRELGHDVQIVTADSTAQTFGWPDAHRLWPVHHGSRAPRGLVDWHRVMQLAGAVDVVHAHGHQAAVVAAVAVARARPRPRLVVSLHNDLPRTSPSPSSPSSAPSRSKASSSVSRAQAAVARHLLARSLRRADLVTGASADLVELAESLGARRTELALVPSAAVVDLLASERLTPPERDALLREAGVPTDRPLVLTVSRIAPQKDLPTLVEAARLSRVPATWLVVGDGDERLRARLEQEADGIRRRGGDGPVVRFVGARTDVSAWLRAADLFVLTSRWEARALVVQEAMAAGLPVVATRTGGLPDLVRDAGSLVAVRDPSAVSAEVDRLLTDPEARARLGATARTVAAGWPTPDDETRRWVDRYATDASGMT</sequence>
<evidence type="ECO:0000313" key="8">
    <source>
        <dbReference type="Proteomes" id="UP001501468"/>
    </source>
</evidence>
<dbReference type="CDD" id="cd03801">
    <property type="entry name" value="GT4_PimA-like"/>
    <property type="match status" value="1"/>
</dbReference>
<name>A0ABP7DQU1_9MICO</name>
<feature type="region of interest" description="Disordered" evidence="4">
    <location>
        <begin position="108"/>
        <end position="136"/>
    </location>
</feature>
<evidence type="ECO:0000313" key="7">
    <source>
        <dbReference type="EMBL" id="GAA3707919.1"/>
    </source>
</evidence>
<dbReference type="EMBL" id="BAABDC010000004">
    <property type="protein sequence ID" value="GAA3707919.1"/>
    <property type="molecule type" value="Genomic_DNA"/>
</dbReference>
<proteinExistence type="predicted"/>
<dbReference type="InterPro" id="IPR028098">
    <property type="entry name" value="Glyco_trans_4-like_N"/>
</dbReference>
<dbReference type="InterPro" id="IPR001296">
    <property type="entry name" value="Glyco_trans_1"/>
</dbReference>
<evidence type="ECO:0000256" key="4">
    <source>
        <dbReference type="SAM" id="MobiDB-lite"/>
    </source>
</evidence>
<evidence type="ECO:0000256" key="2">
    <source>
        <dbReference type="ARBA" id="ARBA00022676"/>
    </source>
</evidence>
<dbReference type="SUPFAM" id="SSF53756">
    <property type="entry name" value="UDP-Glycosyltransferase/glycogen phosphorylase"/>
    <property type="match status" value="1"/>
</dbReference>
<feature type="domain" description="Glycosyl transferase family 1" evidence="5">
    <location>
        <begin position="204"/>
        <end position="368"/>
    </location>
</feature>
<keyword evidence="2" id="KW-0328">Glycosyltransferase</keyword>
<evidence type="ECO:0000259" key="5">
    <source>
        <dbReference type="Pfam" id="PF00534"/>
    </source>
</evidence>
<dbReference type="Gene3D" id="3.40.50.2000">
    <property type="entry name" value="Glycogen Phosphorylase B"/>
    <property type="match status" value="2"/>
</dbReference>
<evidence type="ECO:0000256" key="3">
    <source>
        <dbReference type="ARBA" id="ARBA00022679"/>
    </source>
</evidence>
<evidence type="ECO:0000256" key="1">
    <source>
        <dbReference type="ARBA" id="ARBA00021292"/>
    </source>
</evidence>
<gene>
    <name evidence="7" type="ORF">GCM10022399_25820</name>
</gene>
<feature type="compositionally biased region" description="Low complexity" evidence="4">
    <location>
        <begin position="114"/>
        <end position="136"/>
    </location>
</feature>
<keyword evidence="3" id="KW-0808">Transferase</keyword>
<keyword evidence="8" id="KW-1185">Reference proteome</keyword>
<reference evidence="8" key="1">
    <citation type="journal article" date="2019" name="Int. J. Syst. Evol. Microbiol.">
        <title>The Global Catalogue of Microorganisms (GCM) 10K type strain sequencing project: providing services to taxonomists for standard genome sequencing and annotation.</title>
        <authorList>
            <consortium name="The Broad Institute Genomics Platform"/>
            <consortium name="The Broad Institute Genome Sequencing Center for Infectious Disease"/>
            <person name="Wu L."/>
            <person name="Ma J."/>
        </authorList>
    </citation>
    <scope>NUCLEOTIDE SEQUENCE [LARGE SCALE GENOMIC DNA]</scope>
    <source>
        <strain evidence="8">JCM 17125</strain>
    </source>
</reference>